<protein>
    <recommendedName>
        <fullName evidence="1">Transcriptional coactivator p15 (PC4) C-terminal domain-containing protein</fullName>
    </recommendedName>
</protein>
<dbReference type="InterPro" id="IPR009044">
    <property type="entry name" value="ssDNA-bd_transcriptional_reg"/>
</dbReference>
<dbReference type="EMBL" id="JAFNEN010001392">
    <property type="protein sequence ID" value="KAG8173967.1"/>
    <property type="molecule type" value="Genomic_DNA"/>
</dbReference>
<accession>A0AAV6TPN7</accession>
<dbReference type="GO" id="GO:0003677">
    <property type="term" value="F:DNA binding"/>
    <property type="evidence" value="ECO:0007669"/>
    <property type="project" value="InterPro"/>
</dbReference>
<dbReference type="GO" id="GO:0006355">
    <property type="term" value="P:regulation of DNA-templated transcription"/>
    <property type="evidence" value="ECO:0007669"/>
    <property type="project" value="InterPro"/>
</dbReference>
<dbReference type="Gene3D" id="2.30.31.10">
    <property type="entry name" value="Transcriptional Coactivator Pc4, Chain A"/>
    <property type="match status" value="1"/>
</dbReference>
<sequence>MSKRTFEEASKAMEMSSRAESNMTLANLPQNMIHLGDSQFLVVRSFLGNTRVHIRKFIENDEKELIPTKNGVSLAIGRSDGETPQGFEQEVL</sequence>
<comment type="caution">
    <text evidence="2">The sequence shown here is derived from an EMBL/GenBank/DDBJ whole genome shotgun (WGS) entry which is preliminary data.</text>
</comment>
<evidence type="ECO:0000259" key="1">
    <source>
        <dbReference type="Pfam" id="PF02229"/>
    </source>
</evidence>
<dbReference type="Proteomes" id="UP000827092">
    <property type="component" value="Unassembled WGS sequence"/>
</dbReference>
<keyword evidence="3" id="KW-1185">Reference proteome</keyword>
<reference evidence="2 3" key="1">
    <citation type="journal article" date="2022" name="Nat. Ecol. Evol.">
        <title>A masculinizing supergene underlies an exaggerated male reproductive morph in a spider.</title>
        <authorList>
            <person name="Hendrickx F."/>
            <person name="De Corte Z."/>
            <person name="Sonet G."/>
            <person name="Van Belleghem S.M."/>
            <person name="Kostlbacher S."/>
            <person name="Vangestel C."/>
        </authorList>
    </citation>
    <scope>NUCLEOTIDE SEQUENCE [LARGE SCALE GENOMIC DNA]</scope>
    <source>
        <strain evidence="2">W744_W776</strain>
    </source>
</reference>
<name>A0AAV6TPN7_9ARAC</name>
<feature type="domain" description="Transcriptional coactivator p15 (PC4) C-terminal" evidence="1">
    <location>
        <begin position="34"/>
        <end position="75"/>
    </location>
</feature>
<gene>
    <name evidence="2" type="ORF">JTE90_007378</name>
</gene>
<evidence type="ECO:0000313" key="2">
    <source>
        <dbReference type="EMBL" id="KAG8173967.1"/>
    </source>
</evidence>
<dbReference type="InterPro" id="IPR003173">
    <property type="entry name" value="PC4_C"/>
</dbReference>
<dbReference type="Pfam" id="PF02229">
    <property type="entry name" value="PC4"/>
    <property type="match status" value="1"/>
</dbReference>
<dbReference type="SUPFAM" id="SSF54447">
    <property type="entry name" value="ssDNA-binding transcriptional regulator domain"/>
    <property type="match status" value="1"/>
</dbReference>
<proteinExistence type="predicted"/>
<organism evidence="2 3">
    <name type="scientific">Oedothorax gibbosus</name>
    <dbReference type="NCBI Taxonomy" id="931172"/>
    <lineage>
        <taxon>Eukaryota</taxon>
        <taxon>Metazoa</taxon>
        <taxon>Ecdysozoa</taxon>
        <taxon>Arthropoda</taxon>
        <taxon>Chelicerata</taxon>
        <taxon>Arachnida</taxon>
        <taxon>Araneae</taxon>
        <taxon>Araneomorphae</taxon>
        <taxon>Entelegynae</taxon>
        <taxon>Araneoidea</taxon>
        <taxon>Linyphiidae</taxon>
        <taxon>Erigoninae</taxon>
        <taxon>Oedothorax</taxon>
    </lineage>
</organism>
<evidence type="ECO:0000313" key="3">
    <source>
        <dbReference type="Proteomes" id="UP000827092"/>
    </source>
</evidence>
<dbReference type="AlphaFoldDB" id="A0AAV6TPN7"/>